<reference evidence="1 2" key="1">
    <citation type="journal article" date="2016" name="Nat. Commun.">
        <title>Thousands of microbial genomes shed light on interconnected biogeochemical processes in an aquifer system.</title>
        <authorList>
            <person name="Anantharaman K."/>
            <person name="Brown C.T."/>
            <person name="Hug L.A."/>
            <person name="Sharon I."/>
            <person name="Castelle C.J."/>
            <person name="Probst A.J."/>
            <person name="Thomas B.C."/>
            <person name="Singh A."/>
            <person name="Wilkins M.J."/>
            <person name="Karaoz U."/>
            <person name="Brodie E.L."/>
            <person name="Williams K.H."/>
            <person name="Hubbard S.S."/>
            <person name="Banfield J.F."/>
        </authorList>
    </citation>
    <scope>NUCLEOTIDE SEQUENCE [LARGE SCALE GENOMIC DNA]</scope>
</reference>
<organism evidence="1 2">
    <name type="scientific">Candidatus Wolfebacteria bacterium RIFOXYD1_FULL_48_65</name>
    <dbReference type="NCBI Taxonomy" id="1802561"/>
    <lineage>
        <taxon>Bacteria</taxon>
        <taxon>Candidatus Wolfeibacteriota</taxon>
    </lineage>
</organism>
<dbReference type="EMBL" id="MGIV01000018">
    <property type="protein sequence ID" value="OGM93982.1"/>
    <property type="molecule type" value="Genomic_DNA"/>
</dbReference>
<dbReference type="AlphaFoldDB" id="A0A1F8DZN8"/>
<evidence type="ECO:0000313" key="2">
    <source>
        <dbReference type="Proteomes" id="UP000179057"/>
    </source>
</evidence>
<protein>
    <recommendedName>
        <fullName evidence="3">RNA polymerase sigma-70 region 4 domain-containing protein</fullName>
    </recommendedName>
</protein>
<dbReference type="Proteomes" id="UP000179057">
    <property type="component" value="Unassembled WGS sequence"/>
</dbReference>
<name>A0A1F8DZN8_9BACT</name>
<evidence type="ECO:0008006" key="3">
    <source>
        <dbReference type="Google" id="ProtNLM"/>
    </source>
</evidence>
<gene>
    <name evidence="1" type="ORF">A2610_03645</name>
</gene>
<sequence>MVLLLVCKLKEILNKNKHMEKSEGLSELKELNKKIEVVIALLLKMLPKDNQGISLKDQIKLLDSLHIRPSEIAEIIGRTQSYVSKELVYIRKDKKQKIN</sequence>
<evidence type="ECO:0000313" key="1">
    <source>
        <dbReference type="EMBL" id="OGM93982.1"/>
    </source>
</evidence>
<accession>A0A1F8DZN8</accession>
<comment type="caution">
    <text evidence="1">The sequence shown here is derived from an EMBL/GenBank/DDBJ whole genome shotgun (WGS) entry which is preliminary data.</text>
</comment>
<proteinExistence type="predicted"/>